<evidence type="ECO:0000313" key="2">
    <source>
        <dbReference type="Proteomes" id="UP000823388"/>
    </source>
</evidence>
<dbReference type="AlphaFoldDB" id="A0A8T0SIN5"/>
<proteinExistence type="predicted"/>
<reference evidence="1" key="1">
    <citation type="submission" date="2020-05" db="EMBL/GenBank/DDBJ databases">
        <title>WGS assembly of Panicum virgatum.</title>
        <authorList>
            <person name="Lovell J.T."/>
            <person name="Jenkins J."/>
            <person name="Shu S."/>
            <person name="Juenger T.E."/>
            <person name="Schmutz J."/>
        </authorList>
    </citation>
    <scope>NUCLEOTIDE SEQUENCE</scope>
    <source>
        <strain evidence="1">AP13</strain>
    </source>
</reference>
<sequence length="125" mass="13764">MFQQHRKRKTDPVAVLPDVRNTEYIVQACTSCCLLEAAGLRQLRSSENAFMLYNTAAAFYLRDFVSELSDFCIIARCTESSRGWCGGRGRLRAARLVRTSACLFDLLSAGIAGPGLSRPLRAEAG</sequence>
<accession>A0A8T0SIN5</accession>
<name>A0A8T0SIN5_PANVG</name>
<comment type="caution">
    <text evidence="1">The sequence shown here is derived from an EMBL/GenBank/DDBJ whole genome shotgun (WGS) entry which is preliminary data.</text>
</comment>
<keyword evidence="2" id="KW-1185">Reference proteome</keyword>
<gene>
    <name evidence="1" type="ORF">PVAP13_5KG143307</name>
</gene>
<organism evidence="1 2">
    <name type="scientific">Panicum virgatum</name>
    <name type="common">Blackwell switchgrass</name>
    <dbReference type="NCBI Taxonomy" id="38727"/>
    <lineage>
        <taxon>Eukaryota</taxon>
        <taxon>Viridiplantae</taxon>
        <taxon>Streptophyta</taxon>
        <taxon>Embryophyta</taxon>
        <taxon>Tracheophyta</taxon>
        <taxon>Spermatophyta</taxon>
        <taxon>Magnoliopsida</taxon>
        <taxon>Liliopsida</taxon>
        <taxon>Poales</taxon>
        <taxon>Poaceae</taxon>
        <taxon>PACMAD clade</taxon>
        <taxon>Panicoideae</taxon>
        <taxon>Panicodae</taxon>
        <taxon>Paniceae</taxon>
        <taxon>Panicinae</taxon>
        <taxon>Panicum</taxon>
        <taxon>Panicum sect. Hiantes</taxon>
    </lineage>
</organism>
<evidence type="ECO:0000313" key="1">
    <source>
        <dbReference type="EMBL" id="KAG2596149.1"/>
    </source>
</evidence>
<dbReference type="EMBL" id="CM029045">
    <property type="protein sequence ID" value="KAG2596149.1"/>
    <property type="molecule type" value="Genomic_DNA"/>
</dbReference>
<protein>
    <submittedName>
        <fullName evidence="1">Uncharacterized protein</fullName>
    </submittedName>
</protein>
<dbReference type="Proteomes" id="UP000823388">
    <property type="component" value="Chromosome 5K"/>
</dbReference>